<comment type="caution">
    <text evidence="3">The sequence shown here is derived from an EMBL/GenBank/DDBJ whole genome shotgun (WGS) entry which is preliminary data.</text>
</comment>
<dbReference type="EMBL" id="FOSK01000020">
    <property type="protein sequence ID" value="SFL18529.1"/>
    <property type="molecule type" value="Genomic_DNA"/>
</dbReference>
<sequence length="501" mass="58106">MLGFPLPYCDELIYSTIARHGVHSGITSHKELLFEVFGDTKIIAVSDLPGHLEKIAELYPELLGITPLDLLYKHTLFPLYAPFIGKARRKALTHELTGSRKSSVHLMAGVAASRVKQPKYLRYCPDCVIEQFKRYGECYWRRAWQVAGADSCRVHGKLIDAKIFRHDVQRHSFKAAGPDTCPLAKAQLGSWQSVVMALSVDELLSLRVRHIPELTQWGIYYKNLAADKHFNRGVQVRHQSIEERVIEYWGAEWLAGHSLLPARDGESWLKSMFRKHRKAFSYLEHLIVLHAFLKPGWKLQDIVTEAARIKEAKVTVKSLPVQSQDKINAHRGKWLVALDEYGARQARLSGFGAVYAWLYRHDKDWLMKVNQKHHKPEATRKARVEWPKRDSKTLRALVRLRNQFENQQNGPRRSRNWYLRKIDHAASVEKHLDQLPQCRTFLARHSESISDYQMRRIRSTVLGLKHQGASVKRWRVLREAGLSEERLTEPARCFLMRELRN</sequence>
<evidence type="ECO:0000313" key="3">
    <source>
        <dbReference type="EMBL" id="SFL18529.1"/>
    </source>
</evidence>
<dbReference type="InterPro" id="IPR032750">
    <property type="entry name" value="TnsD_C"/>
</dbReference>
<gene>
    <name evidence="3" type="ORF">SAMN04488518_1205</name>
</gene>
<dbReference type="InterPro" id="IPR009492">
    <property type="entry name" value="TniQ"/>
</dbReference>
<dbReference type="Pfam" id="PF06527">
    <property type="entry name" value="TniQ"/>
    <property type="match status" value="1"/>
</dbReference>
<keyword evidence="4" id="KW-1185">Reference proteome</keyword>
<evidence type="ECO:0000259" key="2">
    <source>
        <dbReference type="Pfam" id="PF15978"/>
    </source>
</evidence>
<protein>
    <submittedName>
        <fullName evidence="3">TniQ protein</fullName>
    </submittedName>
</protein>
<feature type="domain" description="TniQ" evidence="1">
    <location>
        <begin position="4"/>
        <end position="156"/>
    </location>
</feature>
<reference evidence="3 4" key="1">
    <citation type="submission" date="2016-10" db="EMBL/GenBank/DDBJ databases">
        <authorList>
            <person name="Varghese N."/>
            <person name="Submissions S."/>
        </authorList>
    </citation>
    <scope>NUCLEOTIDE SEQUENCE [LARGE SCALE GENOMIC DNA]</scope>
    <source>
        <strain evidence="3 4">DSM 16392</strain>
    </source>
</reference>
<proteinExistence type="predicted"/>
<evidence type="ECO:0000313" key="4">
    <source>
        <dbReference type="Proteomes" id="UP000199598"/>
    </source>
</evidence>
<dbReference type="Proteomes" id="UP000199598">
    <property type="component" value="Unassembled WGS sequence"/>
</dbReference>
<name>A0A1I4FM34_9HYPH</name>
<feature type="domain" description="Transposon Tn7 transposition protein TnsD C-terminal" evidence="2">
    <location>
        <begin position="320"/>
        <end position="442"/>
    </location>
</feature>
<evidence type="ECO:0000259" key="1">
    <source>
        <dbReference type="Pfam" id="PF06527"/>
    </source>
</evidence>
<accession>A0A1I4FM34</accession>
<dbReference type="Pfam" id="PF15978">
    <property type="entry name" value="TnsD"/>
    <property type="match status" value="1"/>
</dbReference>
<dbReference type="RefSeq" id="WP_093523979.1">
    <property type="nucleotide sequence ID" value="NZ_FOSK01000020.1"/>
</dbReference>
<organism evidence="3 4">
    <name type="scientific">Pseudovibrio ascidiaceicola</name>
    <dbReference type="NCBI Taxonomy" id="285279"/>
    <lineage>
        <taxon>Bacteria</taxon>
        <taxon>Pseudomonadati</taxon>
        <taxon>Pseudomonadota</taxon>
        <taxon>Alphaproteobacteria</taxon>
        <taxon>Hyphomicrobiales</taxon>
        <taxon>Stappiaceae</taxon>
        <taxon>Pseudovibrio</taxon>
    </lineage>
</organism>